<evidence type="ECO:0000256" key="1">
    <source>
        <dbReference type="SAM" id="MobiDB-lite"/>
    </source>
</evidence>
<proteinExistence type="predicted"/>
<sequence length="952" mass="103752">MACRAGSRLSRAWGEASSSSGHASSALLPRAAPTPLRLRHPASARLRYYSDAAAPAEKIEAGASASQSTEAQKDELAGSSSPVTKSELKRAGFLDEAIAAEYRATASGKLIRRRIPRATLTLEDFRKLRPRAPRIPPMRVKDKRAFQAAKQDAAWQRTFDEISAALGVEQLRQLAKTAGLTTSHQAKKTELINVLLKDQFNLLSPQERQRVEKEERVDRRIPVSKTELFLLLVNGGYSLGILAQQTGLTLKPDAKTEDGKAVEYAVVASGQEKALGSVLDERMQLFRKAIEVKELPLQVRVEALDPAIVRTISARTRTVIERADAAHGGSPGLRLTALSEYDLSQAQLQLAAYQAEYFQLPTPLASYAQPSPLDPAYDDALLQGDLQHFAFLPKATPSVTPWMTEVALGGEDTPVYRLARVREAGRTAGSDEMSKTFVGLDMLTSSGRTSTSLEPAENWSWLGERLELESMAKQADRLHLSKPEAASTTHALSVGNLVFPGEVTSEDPAVAHLQHLLNPPLSGYWTLDTAFEWLRRRPPLEADEEESDLFRNPRRPYWINDRLPHLPVDGTGAMSAQLAELVDTNKAAGEREVLRLVYRLRPANTEDESAIWRLHIDIEEKFMSKSSESSKAESAEQVGKAALPQEDQSSPSSRSVEEEGSAPESTQRAPQTLHAAPQHIYTITSAHWSTSREVDVLCPDVPQDLRLSSTVKIPVDAEALEKEPRLYDYLNTLRRYVRRALNPSPPPPPSSSSAAGGEKISEGLASEGEEAETELEEVENEKDGEEGEGGSGDDVKHALHPRHGRVPTPLLHKSRVKAVPPLSFSLLPKSDSEAASAEASKAKAILHLETVERIATTSYSLLTKSSETAGAEEEEEQGKLITETTVSHMLRSAKTSSRVEWTSPTAPASSSSSSEEEKAAAAAAEGAEEKASQGRSAWQSRLAQVAALMAAR</sequence>
<dbReference type="AlphaFoldDB" id="A0A316U228"/>
<feature type="compositionally biased region" description="Acidic residues" evidence="1">
    <location>
        <begin position="767"/>
        <end position="788"/>
    </location>
</feature>
<evidence type="ECO:0000313" key="2">
    <source>
        <dbReference type="EMBL" id="PWN19416.1"/>
    </source>
</evidence>
<feature type="compositionally biased region" description="Low complexity" evidence="1">
    <location>
        <begin position="16"/>
        <end position="34"/>
    </location>
</feature>
<feature type="compositionally biased region" description="Low complexity" evidence="1">
    <location>
        <begin position="902"/>
        <end position="913"/>
    </location>
</feature>
<feature type="region of interest" description="Disordered" evidence="1">
    <location>
        <begin position="60"/>
        <end position="83"/>
    </location>
</feature>
<organism evidence="2 3">
    <name type="scientific">Pseudomicrostroma glucosiphilum</name>
    <dbReference type="NCBI Taxonomy" id="1684307"/>
    <lineage>
        <taxon>Eukaryota</taxon>
        <taxon>Fungi</taxon>
        <taxon>Dikarya</taxon>
        <taxon>Basidiomycota</taxon>
        <taxon>Ustilaginomycotina</taxon>
        <taxon>Exobasidiomycetes</taxon>
        <taxon>Microstromatales</taxon>
        <taxon>Microstromatales incertae sedis</taxon>
        <taxon>Pseudomicrostroma</taxon>
    </lineage>
</organism>
<feature type="region of interest" description="Disordered" evidence="1">
    <location>
        <begin position="627"/>
        <end position="674"/>
    </location>
</feature>
<name>A0A316U228_9BASI</name>
<feature type="compositionally biased region" description="Polar residues" evidence="1">
    <location>
        <begin position="882"/>
        <end position="900"/>
    </location>
</feature>
<feature type="region of interest" description="Disordered" evidence="1">
    <location>
        <begin position="740"/>
        <end position="814"/>
    </location>
</feature>
<accession>A0A316U228</accession>
<dbReference type="STRING" id="1684307.A0A316U228"/>
<feature type="region of interest" description="Disordered" evidence="1">
    <location>
        <begin position="864"/>
        <end position="938"/>
    </location>
</feature>
<evidence type="ECO:0000313" key="3">
    <source>
        <dbReference type="Proteomes" id="UP000245942"/>
    </source>
</evidence>
<keyword evidence="3" id="KW-1185">Reference proteome</keyword>
<protein>
    <submittedName>
        <fullName evidence="2">Uncharacterized protein</fullName>
    </submittedName>
</protein>
<dbReference type="Proteomes" id="UP000245942">
    <property type="component" value="Unassembled WGS sequence"/>
</dbReference>
<feature type="region of interest" description="Disordered" evidence="1">
    <location>
        <begin position="1"/>
        <end position="34"/>
    </location>
</feature>
<reference evidence="2 3" key="1">
    <citation type="journal article" date="2018" name="Mol. Biol. Evol.">
        <title>Broad Genomic Sampling Reveals a Smut Pathogenic Ancestry of the Fungal Clade Ustilaginomycotina.</title>
        <authorList>
            <person name="Kijpornyongpan T."/>
            <person name="Mondo S.J."/>
            <person name="Barry K."/>
            <person name="Sandor L."/>
            <person name="Lee J."/>
            <person name="Lipzen A."/>
            <person name="Pangilinan J."/>
            <person name="LaButti K."/>
            <person name="Hainaut M."/>
            <person name="Henrissat B."/>
            <person name="Grigoriev I.V."/>
            <person name="Spatafora J.W."/>
            <person name="Aime M.C."/>
        </authorList>
    </citation>
    <scope>NUCLEOTIDE SEQUENCE [LARGE SCALE GENOMIC DNA]</scope>
    <source>
        <strain evidence="2 3">MCA 4718</strain>
    </source>
</reference>
<dbReference type="GeneID" id="37016173"/>
<dbReference type="RefSeq" id="XP_025346576.1">
    <property type="nucleotide sequence ID" value="XM_025494439.1"/>
</dbReference>
<dbReference type="EMBL" id="KZ819331">
    <property type="protein sequence ID" value="PWN19416.1"/>
    <property type="molecule type" value="Genomic_DNA"/>
</dbReference>
<gene>
    <name evidence="2" type="ORF">BCV69DRAFT_300245</name>
</gene>